<dbReference type="EMBL" id="JEMT01023751">
    <property type="protein sequence ID" value="EXX63853.1"/>
    <property type="molecule type" value="Genomic_DNA"/>
</dbReference>
<evidence type="ECO:0000256" key="1">
    <source>
        <dbReference type="SAM" id="Phobius"/>
    </source>
</evidence>
<evidence type="ECO:0000313" key="3">
    <source>
        <dbReference type="Proteomes" id="UP000022910"/>
    </source>
</evidence>
<dbReference type="AlphaFoldDB" id="A0A015MAI1"/>
<dbReference type="HOGENOM" id="CLU_1778480_0_0_1"/>
<organism evidence="2 3">
    <name type="scientific">Rhizophagus irregularis (strain DAOM 197198w)</name>
    <name type="common">Glomus intraradices</name>
    <dbReference type="NCBI Taxonomy" id="1432141"/>
    <lineage>
        <taxon>Eukaryota</taxon>
        <taxon>Fungi</taxon>
        <taxon>Fungi incertae sedis</taxon>
        <taxon>Mucoromycota</taxon>
        <taxon>Glomeromycotina</taxon>
        <taxon>Glomeromycetes</taxon>
        <taxon>Glomerales</taxon>
        <taxon>Glomeraceae</taxon>
        <taxon>Rhizophagus</taxon>
    </lineage>
</organism>
<evidence type="ECO:0000313" key="2">
    <source>
        <dbReference type="EMBL" id="EXX63853.1"/>
    </source>
</evidence>
<name>A0A015MAI1_RHIIW</name>
<accession>A0A015MAI1</accession>
<protein>
    <submittedName>
        <fullName evidence="2">Uncharacterized protein</fullName>
    </submittedName>
</protein>
<proteinExistence type="predicted"/>
<keyword evidence="3" id="KW-1185">Reference proteome</keyword>
<feature type="transmembrane region" description="Helical" evidence="1">
    <location>
        <begin position="6"/>
        <end position="25"/>
    </location>
</feature>
<reference evidence="2 3" key="1">
    <citation type="submission" date="2014-02" db="EMBL/GenBank/DDBJ databases">
        <title>Single nucleus genome sequencing reveals high similarity among nuclei of an endomycorrhizal fungus.</title>
        <authorList>
            <person name="Lin K."/>
            <person name="Geurts R."/>
            <person name="Zhang Z."/>
            <person name="Limpens E."/>
            <person name="Saunders D.G."/>
            <person name="Mu D."/>
            <person name="Pang E."/>
            <person name="Cao H."/>
            <person name="Cha H."/>
            <person name="Lin T."/>
            <person name="Zhou Q."/>
            <person name="Shang Y."/>
            <person name="Li Y."/>
            <person name="Ivanov S."/>
            <person name="Sharma T."/>
            <person name="Velzen R.V."/>
            <person name="Ruijter N.D."/>
            <person name="Aanen D.K."/>
            <person name="Win J."/>
            <person name="Kamoun S."/>
            <person name="Bisseling T."/>
            <person name="Huang S."/>
        </authorList>
    </citation>
    <scope>NUCLEOTIDE SEQUENCE [LARGE SCALE GENOMIC DNA]</scope>
    <source>
        <strain evidence="3">DAOM197198w</strain>
    </source>
</reference>
<comment type="caution">
    <text evidence="2">The sequence shown here is derived from an EMBL/GenBank/DDBJ whole genome shotgun (WGS) entry which is preliminary data.</text>
</comment>
<gene>
    <name evidence="2" type="ORF">RirG_148380</name>
</gene>
<sequence length="146" mass="16662">MTENEYFTYVWIPLISFAFLGKDVMFISSDKILSNAFERLKKLVKAQDPKVDSEVTTMSSGVEVIFQENVKNGTQASDPSKLEYCTKILLLETICIFGLSDITIPQTVNEFPRCLKALYKILSWKSRLQRNAKNFHELLGKTSTKP</sequence>
<dbReference type="OrthoDB" id="2428595at2759"/>
<keyword evidence="1" id="KW-0472">Membrane</keyword>
<keyword evidence="1" id="KW-0812">Transmembrane</keyword>
<keyword evidence="1" id="KW-1133">Transmembrane helix</keyword>
<dbReference type="Proteomes" id="UP000022910">
    <property type="component" value="Unassembled WGS sequence"/>
</dbReference>